<dbReference type="GO" id="GO:0046872">
    <property type="term" value="F:metal ion binding"/>
    <property type="evidence" value="ECO:0007669"/>
    <property type="project" value="UniProtKB-KW"/>
</dbReference>
<evidence type="ECO:0000313" key="9">
    <source>
        <dbReference type="EMBL" id="ABJ86156.1"/>
    </source>
</evidence>
<dbReference type="InterPro" id="IPR033659">
    <property type="entry name" value="Ferrochelatase_N"/>
</dbReference>
<proteinExistence type="inferred from homology"/>
<comment type="catalytic activity">
    <reaction evidence="7">
        <text>heme b + 2 H(+) = protoporphyrin IX + Fe(2+)</text>
        <dbReference type="Rhea" id="RHEA:22584"/>
        <dbReference type="ChEBI" id="CHEBI:15378"/>
        <dbReference type="ChEBI" id="CHEBI:29033"/>
        <dbReference type="ChEBI" id="CHEBI:57306"/>
        <dbReference type="ChEBI" id="CHEBI:60344"/>
        <dbReference type="EC" id="4.98.1.1"/>
    </reaction>
</comment>
<keyword evidence="3 7" id="KW-0350">Heme biosynthesis</keyword>
<organism evidence="9">
    <name type="scientific">Solibacter usitatus (strain Ellin6076)</name>
    <dbReference type="NCBI Taxonomy" id="234267"/>
    <lineage>
        <taxon>Bacteria</taxon>
        <taxon>Pseudomonadati</taxon>
        <taxon>Acidobacteriota</taxon>
        <taxon>Terriglobia</taxon>
        <taxon>Bryobacterales</taxon>
        <taxon>Solibacteraceae</taxon>
        <taxon>Candidatus Solibacter</taxon>
    </lineage>
</organism>
<dbReference type="InterPro" id="IPR001015">
    <property type="entry name" value="Ferrochelatase"/>
</dbReference>
<feature type="binding site" evidence="7">
    <location>
        <position position="160"/>
    </location>
    <ligand>
        <name>Fe(2+)</name>
        <dbReference type="ChEBI" id="CHEBI:29033"/>
    </ligand>
</feature>
<dbReference type="PANTHER" id="PTHR11108:SF1">
    <property type="entry name" value="FERROCHELATASE, MITOCHONDRIAL"/>
    <property type="match status" value="1"/>
</dbReference>
<dbReference type="EMBL" id="CP000473">
    <property type="protein sequence ID" value="ABJ86156.1"/>
    <property type="molecule type" value="Genomic_DNA"/>
</dbReference>
<keyword evidence="7" id="KW-0963">Cytoplasm</keyword>
<dbReference type="STRING" id="234267.Acid_5203"/>
<evidence type="ECO:0000256" key="3">
    <source>
        <dbReference type="ARBA" id="ARBA00023133"/>
    </source>
</evidence>
<dbReference type="CDD" id="cd00419">
    <property type="entry name" value="Ferrochelatase_C"/>
    <property type="match status" value="1"/>
</dbReference>
<sequence>MKSAVLLLAHGAPERIEDVERYLAFVRGGQVVSPRVLEEVTSRYAAIGGSSPLTLWTRAQAEALETMLGIPVFFGMRNWHPFVKETMDQVRAAGVGRLACLCLAPQYSEMSVGLYMKHAREAAGAIELAWAHSYHDEPLLIEAFAERLQGMSGKVLFTAHSLPSPNEIYDAESRATASAVAAKLGLADWEFAYQSQGMSGGTWLGPTVESCIERYAAAGIRDLVIAPIGFVCDHVEVLYDIDVHFRDFAAARGIRIRRPESLNGSPLFTRALAKVAGTCLA</sequence>
<evidence type="ECO:0000256" key="1">
    <source>
        <dbReference type="ARBA" id="ARBA00007718"/>
    </source>
</evidence>
<dbReference type="AlphaFoldDB" id="Q01W09"/>
<evidence type="ECO:0000256" key="7">
    <source>
        <dbReference type="HAMAP-Rule" id="MF_00323"/>
    </source>
</evidence>
<comment type="catalytic activity">
    <reaction evidence="6">
        <text>Fe-coproporphyrin III + 2 H(+) = coproporphyrin III + Fe(2+)</text>
        <dbReference type="Rhea" id="RHEA:49572"/>
        <dbReference type="ChEBI" id="CHEBI:15378"/>
        <dbReference type="ChEBI" id="CHEBI:29033"/>
        <dbReference type="ChEBI" id="CHEBI:68438"/>
        <dbReference type="ChEBI" id="CHEBI:131725"/>
        <dbReference type="EC" id="4.99.1.9"/>
    </reaction>
    <physiologicalReaction direction="right-to-left" evidence="6">
        <dbReference type="Rhea" id="RHEA:49574"/>
    </physiologicalReaction>
</comment>
<feature type="binding site" evidence="7">
    <location>
        <position position="236"/>
    </location>
    <ligand>
        <name>Fe(2+)</name>
        <dbReference type="ChEBI" id="CHEBI:29033"/>
    </ligand>
</feature>
<comment type="function">
    <text evidence="7">Catalyzes the ferrous insertion into protoporphyrin IX.</text>
</comment>
<keyword evidence="7" id="KW-0479">Metal-binding</keyword>
<dbReference type="GO" id="GO:0004325">
    <property type="term" value="F:ferrochelatase activity"/>
    <property type="evidence" value="ECO:0007669"/>
    <property type="project" value="UniProtKB-UniRule"/>
</dbReference>
<dbReference type="UniPathway" id="UPA00252">
    <property type="reaction ID" value="UER00325"/>
</dbReference>
<name>Q01W09_SOLUE</name>
<dbReference type="NCBIfam" id="TIGR00109">
    <property type="entry name" value="hemH"/>
    <property type="match status" value="1"/>
</dbReference>
<evidence type="ECO:0000256" key="4">
    <source>
        <dbReference type="ARBA" id="ARBA00023239"/>
    </source>
</evidence>
<keyword evidence="5 7" id="KW-0627">Porphyrin biosynthesis</keyword>
<dbReference type="GO" id="GO:0005737">
    <property type="term" value="C:cytoplasm"/>
    <property type="evidence" value="ECO:0007669"/>
    <property type="project" value="UniProtKB-SubCell"/>
</dbReference>
<keyword evidence="4 7" id="KW-0456">Lyase</keyword>
<dbReference type="HAMAP" id="MF_00323">
    <property type="entry name" value="Ferrochelatase"/>
    <property type="match status" value="1"/>
</dbReference>
<accession>Q01W09</accession>
<comment type="similarity">
    <text evidence="1 7 8">Belongs to the ferrochelatase family.</text>
</comment>
<dbReference type="Pfam" id="PF00762">
    <property type="entry name" value="Ferrochelatase"/>
    <property type="match status" value="1"/>
</dbReference>
<dbReference type="eggNOG" id="COG0276">
    <property type="taxonomic scope" value="Bacteria"/>
</dbReference>
<dbReference type="Gene3D" id="3.40.50.1400">
    <property type="match status" value="2"/>
</dbReference>
<dbReference type="EC" id="4.98.1.1" evidence="7"/>
<comment type="subcellular location">
    <subcellularLocation>
        <location evidence="7">Cytoplasm</location>
    </subcellularLocation>
</comment>
<evidence type="ECO:0000256" key="2">
    <source>
        <dbReference type="ARBA" id="ARBA00023004"/>
    </source>
</evidence>
<dbReference type="OrthoDB" id="9776380at2"/>
<dbReference type="SUPFAM" id="SSF53800">
    <property type="entry name" value="Chelatase"/>
    <property type="match status" value="1"/>
</dbReference>
<evidence type="ECO:0000256" key="8">
    <source>
        <dbReference type="RuleBase" id="RU004185"/>
    </source>
</evidence>
<dbReference type="HOGENOM" id="CLU_018884_2_1_0"/>
<keyword evidence="2 7" id="KW-0408">Iron</keyword>
<comment type="pathway">
    <text evidence="7">Porphyrin-containing compound metabolism; protoheme biosynthesis; protoheme from protoporphyrin-IX: step 1/1.</text>
</comment>
<reference evidence="9" key="1">
    <citation type="submission" date="2006-10" db="EMBL/GenBank/DDBJ databases">
        <title>Complete sequence of Solibacter usitatus Ellin6076.</title>
        <authorList>
            <consortium name="US DOE Joint Genome Institute"/>
            <person name="Copeland A."/>
            <person name="Lucas S."/>
            <person name="Lapidus A."/>
            <person name="Barry K."/>
            <person name="Detter J.C."/>
            <person name="Glavina del Rio T."/>
            <person name="Hammon N."/>
            <person name="Israni S."/>
            <person name="Dalin E."/>
            <person name="Tice H."/>
            <person name="Pitluck S."/>
            <person name="Thompson L.S."/>
            <person name="Brettin T."/>
            <person name="Bruce D."/>
            <person name="Han C."/>
            <person name="Tapia R."/>
            <person name="Gilna P."/>
            <person name="Schmutz J."/>
            <person name="Larimer F."/>
            <person name="Land M."/>
            <person name="Hauser L."/>
            <person name="Kyrpides N."/>
            <person name="Mikhailova N."/>
            <person name="Janssen P.H."/>
            <person name="Kuske C.R."/>
            <person name="Richardson P."/>
        </authorList>
    </citation>
    <scope>NUCLEOTIDE SEQUENCE</scope>
    <source>
        <strain evidence="9">Ellin6076</strain>
    </source>
</reference>
<protein>
    <recommendedName>
        <fullName evidence="7">Ferrochelatase</fullName>
        <ecNumber evidence="7">4.98.1.1</ecNumber>
    </recommendedName>
    <alternativeName>
        <fullName evidence="7">Heme synthase</fullName>
    </alternativeName>
    <alternativeName>
        <fullName evidence="7">Protoheme ferro-lyase</fullName>
    </alternativeName>
</protein>
<gene>
    <name evidence="7" type="primary">hemH</name>
    <name evidence="9" type="ordered locus">Acid_5203</name>
</gene>
<dbReference type="GO" id="GO:0006783">
    <property type="term" value="P:heme biosynthetic process"/>
    <property type="evidence" value="ECO:0007669"/>
    <property type="project" value="UniProtKB-UniRule"/>
</dbReference>
<dbReference type="CDD" id="cd03411">
    <property type="entry name" value="Ferrochelatase_N"/>
    <property type="match status" value="1"/>
</dbReference>
<dbReference type="InParanoid" id="Q01W09"/>
<dbReference type="InterPro" id="IPR033644">
    <property type="entry name" value="Ferrochelatase_C"/>
</dbReference>
<dbReference type="KEGG" id="sus:Acid_5203"/>
<dbReference type="PANTHER" id="PTHR11108">
    <property type="entry name" value="FERROCHELATASE"/>
    <property type="match status" value="1"/>
</dbReference>
<evidence type="ECO:0000256" key="6">
    <source>
        <dbReference type="ARBA" id="ARBA00024536"/>
    </source>
</evidence>
<evidence type="ECO:0000256" key="5">
    <source>
        <dbReference type="ARBA" id="ARBA00023244"/>
    </source>
</evidence>